<dbReference type="Pfam" id="PF00483">
    <property type="entry name" value="NTP_transferase"/>
    <property type="match status" value="1"/>
</dbReference>
<dbReference type="Gene3D" id="2.160.10.10">
    <property type="entry name" value="Hexapeptide repeat proteins"/>
    <property type="match status" value="1"/>
</dbReference>
<proteinExistence type="predicted"/>
<reference evidence="2" key="1">
    <citation type="journal article" date="2020" name="mSystems">
        <title>Genome- and Community-Level Interaction Insights into Carbon Utilization and Element Cycling Functions of Hydrothermarchaeota in Hydrothermal Sediment.</title>
        <authorList>
            <person name="Zhou Z."/>
            <person name="Liu Y."/>
            <person name="Xu W."/>
            <person name="Pan J."/>
            <person name="Luo Z.H."/>
            <person name="Li M."/>
        </authorList>
    </citation>
    <scope>NUCLEOTIDE SEQUENCE [LARGE SCALE GENOMIC DNA]</scope>
    <source>
        <strain evidence="2">SpSt-1105</strain>
    </source>
</reference>
<gene>
    <name evidence="2" type="ORF">ENM66_04245</name>
</gene>
<dbReference type="InterPro" id="IPR005835">
    <property type="entry name" value="NTP_transferase_dom"/>
</dbReference>
<dbReference type="NCBIfam" id="TIGR01208">
    <property type="entry name" value="rmlA_long"/>
    <property type="match status" value="1"/>
</dbReference>
<name>A0A7J3Z8Q6_9CREN</name>
<dbReference type="CDD" id="cd04189">
    <property type="entry name" value="G1P_TT_long"/>
    <property type="match status" value="1"/>
</dbReference>
<feature type="domain" description="Nucleotidyl transferase" evidence="1">
    <location>
        <begin position="4"/>
        <end position="238"/>
    </location>
</feature>
<dbReference type="EC" id="2.7.7.24" evidence="2"/>
<dbReference type="InterPro" id="IPR005908">
    <property type="entry name" value="G1P_thy_trans_l"/>
</dbReference>
<keyword evidence="2" id="KW-0808">Transferase</keyword>
<keyword evidence="2" id="KW-0548">Nucleotidyltransferase</keyword>
<dbReference type="SUPFAM" id="SSF51161">
    <property type="entry name" value="Trimeric LpxA-like enzymes"/>
    <property type="match status" value="1"/>
</dbReference>
<dbReference type="EMBL" id="DRYQ01000060">
    <property type="protein sequence ID" value="HHQ50543.1"/>
    <property type="molecule type" value="Genomic_DNA"/>
</dbReference>
<dbReference type="PANTHER" id="PTHR42883:SF2">
    <property type="entry name" value="THYMIDYLYLTRANSFERASE"/>
    <property type="match status" value="1"/>
</dbReference>
<dbReference type="InterPro" id="IPR011004">
    <property type="entry name" value="Trimer_LpxA-like_sf"/>
</dbReference>
<evidence type="ECO:0000313" key="2">
    <source>
        <dbReference type="EMBL" id="HHQ50543.1"/>
    </source>
</evidence>
<sequence length="356" mass="39626">MDLKGLVLAAGEGSRLRPFTFSRPKHLIPLLGKPMIWYPINDLVNSGIDDIGIVVGYFGDLIREALDDGSKFGARLTYIDQEKRLGIAHAIHLAIEQCFINRSFVVYLGDNIVSSGIGKHLKAFMERGSDVYILLSRVKDPSKFGVAVLRNGRIVKLVEKPRVFVSDMVVTGVYMFRDPDLVEKAFKTLKPSWRGEYEITELIQWFIDNDYRVDYDIVSGWWKDIGTYEGLLEALYLLLDSVSERVEGDVKGEVIGRVVVEKGAVVEGRVYGPAYIGRDTYIGRNAVVEHFVSVEQGSRISSGSLSRSLVLDGALVDVGGLRLKDSVIGSRSVIRASRDIRGEAKFVISDYSVVEL</sequence>
<dbReference type="Gene3D" id="3.90.550.10">
    <property type="entry name" value="Spore Coat Polysaccharide Biosynthesis Protein SpsA, Chain A"/>
    <property type="match status" value="1"/>
</dbReference>
<dbReference type="SUPFAM" id="SSF53448">
    <property type="entry name" value="Nucleotide-diphospho-sugar transferases"/>
    <property type="match status" value="1"/>
</dbReference>
<dbReference type="AlphaFoldDB" id="A0A7J3Z8Q6"/>
<dbReference type="GO" id="GO:0008879">
    <property type="term" value="F:glucose-1-phosphate thymidylyltransferase activity"/>
    <property type="evidence" value="ECO:0007669"/>
    <property type="project" value="UniProtKB-EC"/>
</dbReference>
<dbReference type="InterPro" id="IPR029044">
    <property type="entry name" value="Nucleotide-diphossugar_trans"/>
</dbReference>
<dbReference type="PANTHER" id="PTHR42883">
    <property type="entry name" value="GLUCOSE-1-PHOSPHATE THYMIDYLTRANSFERASE"/>
    <property type="match status" value="1"/>
</dbReference>
<organism evidence="2">
    <name type="scientific">Ignisphaera aggregans</name>
    <dbReference type="NCBI Taxonomy" id="334771"/>
    <lineage>
        <taxon>Archaea</taxon>
        <taxon>Thermoproteota</taxon>
        <taxon>Thermoprotei</taxon>
        <taxon>Desulfurococcales</taxon>
        <taxon>Desulfurococcaceae</taxon>
        <taxon>Ignisphaera</taxon>
    </lineage>
</organism>
<evidence type="ECO:0000259" key="1">
    <source>
        <dbReference type="Pfam" id="PF00483"/>
    </source>
</evidence>
<protein>
    <submittedName>
        <fullName evidence="2">Glucose-1-phosphate thymidylyltransferase</fullName>
        <ecNumber evidence="2">2.7.7.24</ecNumber>
    </submittedName>
</protein>
<accession>A0A7J3Z8Q6</accession>
<comment type="caution">
    <text evidence="2">The sequence shown here is derived from an EMBL/GenBank/DDBJ whole genome shotgun (WGS) entry which is preliminary data.</text>
</comment>